<dbReference type="GO" id="GO:0007131">
    <property type="term" value="P:reciprocal meiotic recombination"/>
    <property type="evidence" value="ECO:0007669"/>
    <property type="project" value="TreeGrafter"/>
</dbReference>
<dbReference type="InterPro" id="IPR002815">
    <property type="entry name" value="Spo11/TopoVI_A"/>
</dbReference>
<evidence type="ECO:0000256" key="7">
    <source>
        <dbReference type="ARBA" id="ARBA00022842"/>
    </source>
</evidence>
<evidence type="ECO:0000256" key="11">
    <source>
        <dbReference type="ARBA" id="ARBA00023242"/>
    </source>
</evidence>
<evidence type="ECO:0000256" key="4">
    <source>
        <dbReference type="ARBA" id="ARBA00006559"/>
    </source>
</evidence>
<evidence type="ECO:0000256" key="2">
    <source>
        <dbReference type="ARBA" id="ARBA00001946"/>
    </source>
</evidence>
<dbReference type="PROSITE" id="PS52041">
    <property type="entry name" value="TOPO_IIB"/>
    <property type="match status" value="1"/>
</dbReference>
<dbReference type="OrthoDB" id="5377392at2759"/>
<evidence type="ECO:0000259" key="13">
    <source>
        <dbReference type="Pfam" id="PF04406"/>
    </source>
</evidence>
<dbReference type="GO" id="GO:0000228">
    <property type="term" value="C:nuclear chromosome"/>
    <property type="evidence" value="ECO:0007669"/>
    <property type="project" value="TreeGrafter"/>
</dbReference>
<proteinExistence type="inferred from homology"/>
<dbReference type="AlphaFoldDB" id="A0A1L9RDX0"/>
<evidence type="ECO:0000313" key="16">
    <source>
        <dbReference type="Proteomes" id="UP000184383"/>
    </source>
</evidence>
<dbReference type="GO" id="GO:0046872">
    <property type="term" value="F:metal ion binding"/>
    <property type="evidence" value="ECO:0007669"/>
    <property type="project" value="UniProtKB-KW"/>
</dbReference>
<sequence length="398" mass="44597">MSQENSSLNQVSRRKAMGNLVEPVVSMRLVQNYIDDTLAAALDEMTSPEGHPSITLKRRSKQASFFINPDNGALETTETENQTTYTWPGQDAHEAWRFTIAFRILAAIAEAVQTGLMISKRDIYYTDPACFGSQRVVDTVVDDIAHTIGVDRTALNVEAAAKGLVAGYYCLKTKSHDILDARLSTQDSLIPRAEYIEEIDISEIEWVLILEKEAVYRRLARSNYHTKAAVGKGIMITGKGYPDLCTRAFARLLFEKSSHLRPAPCFYALVDSDPDGMAIMSTYKYGSMAYAHENAKLNIPKLHWLGLRTSDVAAGADPLGDDALIRLTTRDRRKIVSMLNNSPILAVDGPEQEWRVELQQMLMLNLKAETEIVYDRNGGLEGWIDRKMTDLLNDNRPF</sequence>
<dbReference type="EMBL" id="KV878214">
    <property type="protein sequence ID" value="OJJ33067.1"/>
    <property type="molecule type" value="Genomic_DNA"/>
</dbReference>
<dbReference type="PANTHER" id="PTHR10848:SF0">
    <property type="entry name" value="MEIOTIC RECOMBINATION PROTEIN SPO11"/>
    <property type="match status" value="1"/>
</dbReference>
<dbReference type="SUPFAM" id="SSF56726">
    <property type="entry name" value="DNA topoisomerase IV, alpha subunit"/>
    <property type="match status" value="1"/>
</dbReference>
<dbReference type="GO" id="GO:0005524">
    <property type="term" value="F:ATP binding"/>
    <property type="evidence" value="ECO:0007669"/>
    <property type="project" value="InterPro"/>
</dbReference>
<dbReference type="GO" id="GO:0003677">
    <property type="term" value="F:DNA binding"/>
    <property type="evidence" value="ECO:0007669"/>
    <property type="project" value="UniProtKB-UniRule"/>
</dbReference>
<accession>A0A1L9RDX0</accession>
<dbReference type="PRINTS" id="PR01550">
    <property type="entry name" value="TOP6AFAMILY"/>
</dbReference>
<gene>
    <name evidence="15" type="ORF">ASPWEDRAFT_53113</name>
</gene>
<dbReference type="InterPro" id="IPR013049">
    <property type="entry name" value="Spo11/TopoVI_A_N"/>
</dbReference>
<keyword evidence="6" id="KW-0479">Metal-binding</keyword>
<keyword evidence="7" id="KW-0460">Magnesium</keyword>
<dbReference type="Gene3D" id="3.40.1360.10">
    <property type="match status" value="1"/>
</dbReference>
<dbReference type="PANTHER" id="PTHR10848">
    <property type="entry name" value="MEIOTIC RECOMBINATION PROTEIN SPO11"/>
    <property type="match status" value="1"/>
</dbReference>
<dbReference type="GeneID" id="63753680"/>
<dbReference type="Pfam" id="PF04406">
    <property type="entry name" value="TP6A_N"/>
    <property type="match status" value="1"/>
</dbReference>
<evidence type="ECO:0000259" key="14">
    <source>
        <dbReference type="Pfam" id="PF21180"/>
    </source>
</evidence>
<comment type="catalytic activity">
    <reaction evidence="1 12">
        <text>ATP-dependent breakage, passage and rejoining of double-stranded DNA.</text>
        <dbReference type="EC" id="5.6.2.2"/>
    </reaction>
</comment>
<dbReference type="RefSeq" id="XP_040686744.1">
    <property type="nucleotide sequence ID" value="XM_040837832.1"/>
</dbReference>
<keyword evidence="9 12" id="KW-0238">DNA-binding</keyword>
<feature type="domain" description="Topoisomerase 6 subunit A/Spo11 TOPRIM" evidence="14">
    <location>
        <begin position="206"/>
        <end position="374"/>
    </location>
</feature>
<dbReference type="GO" id="GO:0000706">
    <property type="term" value="P:meiotic DNA double-strand break processing"/>
    <property type="evidence" value="ECO:0007669"/>
    <property type="project" value="TreeGrafter"/>
</dbReference>
<dbReference type="InterPro" id="IPR013048">
    <property type="entry name" value="Meiotic_Spo11"/>
</dbReference>
<protein>
    <recommendedName>
        <fullName evidence="5">DNA topoisomerase (ATP-hydrolyzing)</fullName>
        <ecNumber evidence="5">5.6.2.2</ecNumber>
    </recommendedName>
</protein>
<feature type="active site" description="O-(5'-phospho-DNA)-tyrosine intermediate" evidence="12">
    <location>
        <position position="125"/>
    </location>
</feature>
<dbReference type="GO" id="GO:0003918">
    <property type="term" value="F:DNA topoisomerase type II (double strand cut, ATP-hydrolyzing) activity"/>
    <property type="evidence" value="ECO:0007669"/>
    <property type="project" value="UniProtKB-UniRule"/>
</dbReference>
<reference evidence="16" key="1">
    <citation type="journal article" date="2017" name="Genome Biol.">
        <title>Comparative genomics reveals high biological diversity and specific adaptations in the industrially and medically important fungal genus Aspergillus.</title>
        <authorList>
            <person name="de Vries R.P."/>
            <person name="Riley R."/>
            <person name="Wiebenga A."/>
            <person name="Aguilar-Osorio G."/>
            <person name="Amillis S."/>
            <person name="Uchima C.A."/>
            <person name="Anderluh G."/>
            <person name="Asadollahi M."/>
            <person name="Askin M."/>
            <person name="Barry K."/>
            <person name="Battaglia E."/>
            <person name="Bayram O."/>
            <person name="Benocci T."/>
            <person name="Braus-Stromeyer S.A."/>
            <person name="Caldana C."/>
            <person name="Canovas D."/>
            <person name="Cerqueira G.C."/>
            <person name="Chen F."/>
            <person name="Chen W."/>
            <person name="Choi C."/>
            <person name="Clum A."/>
            <person name="Dos Santos R.A."/>
            <person name="Damasio A.R."/>
            <person name="Diallinas G."/>
            <person name="Emri T."/>
            <person name="Fekete E."/>
            <person name="Flipphi M."/>
            <person name="Freyberg S."/>
            <person name="Gallo A."/>
            <person name="Gournas C."/>
            <person name="Habgood R."/>
            <person name="Hainaut M."/>
            <person name="Harispe M.L."/>
            <person name="Henrissat B."/>
            <person name="Hilden K.S."/>
            <person name="Hope R."/>
            <person name="Hossain A."/>
            <person name="Karabika E."/>
            <person name="Karaffa L."/>
            <person name="Karanyi Z."/>
            <person name="Krasevec N."/>
            <person name="Kuo A."/>
            <person name="Kusch H."/>
            <person name="LaButti K."/>
            <person name="Lagendijk E.L."/>
            <person name="Lapidus A."/>
            <person name="Levasseur A."/>
            <person name="Lindquist E."/>
            <person name="Lipzen A."/>
            <person name="Logrieco A.F."/>
            <person name="MacCabe A."/>
            <person name="Maekelae M.R."/>
            <person name="Malavazi I."/>
            <person name="Melin P."/>
            <person name="Meyer V."/>
            <person name="Mielnichuk N."/>
            <person name="Miskei M."/>
            <person name="Molnar A.P."/>
            <person name="Mule G."/>
            <person name="Ngan C.Y."/>
            <person name="Orejas M."/>
            <person name="Orosz E."/>
            <person name="Ouedraogo J.P."/>
            <person name="Overkamp K.M."/>
            <person name="Park H.-S."/>
            <person name="Perrone G."/>
            <person name="Piumi F."/>
            <person name="Punt P.J."/>
            <person name="Ram A.F."/>
            <person name="Ramon A."/>
            <person name="Rauscher S."/>
            <person name="Record E."/>
            <person name="Riano-Pachon D.M."/>
            <person name="Robert V."/>
            <person name="Roehrig J."/>
            <person name="Ruller R."/>
            <person name="Salamov A."/>
            <person name="Salih N.S."/>
            <person name="Samson R.A."/>
            <person name="Sandor E."/>
            <person name="Sanguinetti M."/>
            <person name="Schuetze T."/>
            <person name="Sepcic K."/>
            <person name="Shelest E."/>
            <person name="Sherlock G."/>
            <person name="Sophianopoulou V."/>
            <person name="Squina F.M."/>
            <person name="Sun H."/>
            <person name="Susca A."/>
            <person name="Todd R.B."/>
            <person name="Tsang A."/>
            <person name="Unkles S.E."/>
            <person name="van de Wiele N."/>
            <person name="van Rossen-Uffink D."/>
            <person name="Oliveira J.V."/>
            <person name="Vesth T.C."/>
            <person name="Visser J."/>
            <person name="Yu J.-H."/>
            <person name="Zhou M."/>
            <person name="Andersen M.R."/>
            <person name="Archer D.B."/>
            <person name="Baker S.E."/>
            <person name="Benoit I."/>
            <person name="Brakhage A.A."/>
            <person name="Braus G.H."/>
            <person name="Fischer R."/>
            <person name="Frisvad J.C."/>
            <person name="Goldman G.H."/>
            <person name="Houbraken J."/>
            <person name="Oakley B."/>
            <person name="Pocsi I."/>
            <person name="Scazzocchio C."/>
            <person name="Seiboth B."/>
            <person name="vanKuyk P.A."/>
            <person name="Wortman J."/>
            <person name="Dyer P.S."/>
            <person name="Grigoriev I.V."/>
        </authorList>
    </citation>
    <scope>NUCLEOTIDE SEQUENCE [LARGE SCALE GENOMIC DNA]</scope>
    <source>
        <strain evidence="16">DTO 134E9</strain>
    </source>
</reference>
<dbReference type="CDD" id="cd00223">
    <property type="entry name" value="TOPRIM_TopoIIB_SPO"/>
    <property type="match status" value="1"/>
</dbReference>
<evidence type="ECO:0000256" key="1">
    <source>
        <dbReference type="ARBA" id="ARBA00000185"/>
    </source>
</evidence>
<comment type="similarity">
    <text evidence="4 12">Belongs to the TOP6A family.</text>
</comment>
<evidence type="ECO:0000256" key="6">
    <source>
        <dbReference type="ARBA" id="ARBA00022723"/>
    </source>
</evidence>
<evidence type="ECO:0000256" key="12">
    <source>
        <dbReference type="PROSITE-ProRule" id="PRU01385"/>
    </source>
</evidence>
<keyword evidence="10 12" id="KW-0413">Isomerase</keyword>
<keyword evidence="8 12" id="KW-0799">Topoisomerase</keyword>
<dbReference type="InterPro" id="IPR036388">
    <property type="entry name" value="WH-like_DNA-bd_sf"/>
</dbReference>
<evidence type="ECO:0000256" key="9">
    <source>
        <dbReference type="ARBA" id="ARBA00023125"/>
    </source>
</evidence>
<dbReference type="EC" id="5.6.2.2" evidence="5"/>
<keyword evidence="11" id="KW-0539">Nucleus</keyword>
<dbReference type="VEuPathDB" id="FungiDB:ASPWEDRAFT_53113"/>
<dbReference type="PRINTS" id="PR01551">
    <property type="entry name" value="SPO11HOMOLOG"/>
</dbReference>
<dbReference type="InterPro" id="IPR034136">
    <property type="entry name" value="TOPRIM_Topo6A/Spo11"/>
</dbReference>
<organism evidence="15 16">
    <name type="scientific">Aspergillus wentii DTO 134E9</name>
    <dbReference type="NCBI Taxonomy" id="1073089"/>
    <lineage>
        <taxon>Eukaryota</taxon>
        <taxon>Fungi</taxon>
        <taxon>Dikarya</taxon>
        <taxon>Ascomycota</taxon>
        <taxon>Pezizomycotina</taxon>
        <taxon>Eurotiomycetes</taxon>
        <taxon>Eurotiomycetidae</taxon>
        <taxon>Eurotiales</taxon>
        <taxon>Aspergillaceae</taxon>
        <taxon>Aspergillus</taxon>
        <taxon>Aspergillus subgen. Cremei</taxon>
    </lineage>
</organism>
<dbReference type="Proteomes" id="UP000184383">
    <property type="component" value="Unassembled WGS sequence"/>
</dbReference>
<evidence type="ECO:0000256" key="5">
    <source>
        <dbReference type="ARBA" id="ARBA00012895"/>
    </source>
</evidence>
<dbReference type="InterPro" id="IPR036078">
    <property type="entry name" value="Spo11/TopoVI_A_sf"/>
</dbReference>
<evidence type="ECO:0000256" key="3">
    <source>
        <dbReference type="ARBA" id="ARBA00004123"/>
    </source>
</evidence>
<dbReference type="GO" id="GO:0042138">
    <property type="term" value="P:meiotic DNA double-strand break formation"/>
    <property type="evidence" value="ECO:0007669"/>
    <property type="project" value="InterPro"/>
</dbReference>
<comment type="subcellular location">
    <subcellularLocation>
        <location evidence="3">Nucleus</location>
    </subcellularLocation>
</comment>
<dbReference type="Gene3D" id="1.10.10.10">
    <property type="entry name" value="Winged helix-like DNA-binding domain superfamily/Winged helix DNA-binding domain"/>
    <property type="match status" value="1"/>
</dbReference>
<name>A0A1L9RDX0_ASPWE</name>
<dbReference type="FunFam" id="3.40.1360.10:FF:000018">
    <property type="entry name" value="Type II DNA topoisomerase VI subunit A"/>
    <property type="match status" value="1"/>
</dbReference>
<feature type="domain" description="Spo11/DNA topoisomerase VI subunit A N-terminal" evidence="13">
    <location>
        <begin position="96"/>
        <end position="157"/>
    </location>
</feature>
<evidence type="ECO:0000313" key="15">
    <source>
        <dbReference type="EMBL" id="OJJ33067.1"/>
    </source>
</evidence>
<comment type="cofactor">
    <cofactor evidence="2">
        <name>Mg(2+)</name>
        <dbReference type="ChEBI" id="CHEBI:18420"/>
    </cofactor>
</comment>
<dbReference type="STRING" id="1073089.A0A1L9RDX0"/>
<dbReference type="Pfam" id="PF21180">
    <property type="entry name" value="TOP6A-Spo11_Toprim"/>
    <property type="match status" value="1"/>
</dbReference>
<keyword evidence="16" id="KW-1185">Reference proteome</keyword>
<evidence type="ECO:0000256" key="10">
    <source>
        <dbReference type="ARBA" id="ARBA00023235"/>
    </source>
</evidence>
<evidence type="ECO:0000256" key="8">
    <source>
        <dbReference type="ARBA" id="ARBA00023029"/>
    </source>
</evidence>